<dbReference type="AlphaFoldDB" id="A0A2K3JXF3"/>
<dbReference type="Proteomes" id="UP000236291">
    <property type="component" value="Unassembled WGS sequence"/>
</dbReference>
<dbReference type="Gene3D" id="3.40.50.1460">
    <property type="match status" value="1"/>
</dbReference>
<comment type="caution">
    <text evidence="2">The sequence shown here is derived from an EMBL/GenBank/DDBJ whole genome shotgun (WGS) entry which is preliminary data.</text>
</comment>
<dbReference type="GO" id="GO:0051603">
    <property type="term" value="P:proteolysis involved in protein catabolic process"/>
    <property type="evidence" value="ECO:0007669"/>
    <property type="project" value="TreeGrafter"/>
</dbReference>
<sequence length="57" mass="6294">ADVCHAYQILKKGGLKDENIIVFMYDDIASNYENPRPGVIINKPDGGDVYEGVPKVN</sequence>
<dbReference type="GO" id="GO:0006624">
    <property type="term" value="P:vacuolar protein processing"/>
    <property type="evidence" value="ECO:0007669"/>
    <property type="project" value="TreeGrafter"/>
</dbReference>
<dbReference type="GO" id="GO:0004197">
    <property type="term" value="F:cysteine-type endopeptidase activity"/>
    <property type="evidence" value="ECO:0007669"/>
    <property type="project" value="TreeGrafter"/>
</dbReference>
<dbReference type="GO" id="GO:0005773">
    <property type="term" value="C:vacuole"/>
    <property type="evidence" value="ECO:0007669"/>
    <property type="project" value="GOC"/>
</dbReference>
<dbReference type="PANTHER" id="PTHR12000">
    <property type="entry name" value="HEMOGLOBINASE FAMILY MEMBER"/>
    <property type="match status" value="1"/>
</dbReference>
<reference evidence="2 3" key="2">
    <citation type="journal article" date="2017" name="Front. Plant Sci.">
        <title>Gene Classification and Mining of Molecular Markers Useful in Red Clover (Trifolium pratense) Breeding.</title>
        <authorList>
            <person name="Istvanek J."/>
            <person name="Dluhosova J."/>
            <person name="Dluhos P."/>
            <person name="Patkova L."/>
            <person name="Nedelnik J."/>
            <person name="Repkova J."/>
        </authorList>
    </citation>
    <scope>NUCLEOTIDE SEQUENCE [LARGE SCALE GENOMIC DNA]</scope>
    <source>
        <strain evidence="3">cv. Tatra</strain>
        <tissue evidence="2">Young leaves</tissue>
    </source>
</reference>
<dbReference type="InterPro" id="IPR001096">
    <property type="entry name" value="Peptidase_C13"/>
</dbReference>
<dbReference type="EMBL" id="ASHM01079239">
    <property type="protein sequence ID" value="PNX58731.1"/>
    <property type="molecule type" value="Genomic_DNA"/>
</dbReference>
<dbReference type="Pfam" id="PF01650">
    <property type="entry name" value="Peptidase_C13"/>
    <property type="match status" value="1"/>
</dbReference>
<proteinExistence type="inferred from homology"/>
<comment type="similarity">
    <text evidence="1">Belongs to the peptidase C13 family.</text>
</comment>
<feature type="non-terminal residue" evidence="2">
    <location>
        <position position="1"/>
    </location>
</feature>
<dbReference type="PANTHER" id="PTHR12000:SF50">
    <property type="entry name" value="VACUOLAR-PROCESSING ENZYME GAMMA-ISOZYME"/>
    <property type="match status" value="1"/>
</dbReference>
<dbReference type="ExpressionAtlas" id="A0A2K3JXF3">
    <property type="expression patterns" value="baseline"/>
</dbReference>
<reference evidence="2 3" key="1">
    <citation type="journal article" date="2014" name="Am. J. Bot.">
        <title>Genome assembly and annotation for red clover (Trifolium pratense; Fabaceae).</title>
        <authorList>
            <person name="Istvanek J."/>
            <person name="Jaros M."/>
            <person name="Krenek A."/>
            <person name="Repkova J."/>
        </authorList>
    </citation>
    <scope>NUCLEOTIDE SEQUENCE [LARGE SCALE GENOMIC DNA]</scope>
    <source>
        <strain evidence="3">cv. Tatra</strain>
        <tissue evidence="2">Young leaves</tissue>
    </source>
</reference>
<evidence type="ECO:0000256" key="1">
    <source>
        <dbReference type="ARBA" id="ARBA00009941"/>
    </source>
</evidence>
<organism evidence="2 3">
    <name type="scientific">Trifolium pratense</name>
    <name type="common">Red clover</name>
    <dbReference type="NCBI Taxonomy" id="57577"/>
    <lineage>
        <taxon>Eukaryota</taxon>
        <taxon>Viridiplantae</taxon>
        <taxon>Streptophyta</taxon>
        <taxon>Embryophyta</taxon>
        <taxon>Tracheophyta</taxon>
        <taxon>Spermatophyta</taxon>
        <taxon>Magnoliopsida</taxon>
        <taxon>eudicotyledons</taxon>
        <taxon>Gunneridae</taxon>
        <taxon>Pentapetalae</taxon>
        <taxon>rosids</taxon>
        <taxon>fabids</taxon>
        <taxon>Fabales</taxon>
        <taxon>Fabaceae</taxon>
        <taxon>Papilionoideae</taxon>
        <taxon>50 kb inversion clade</taxon>
        <taxon>NPAAA clade</taxon>
        <taxon>Hologalegina</taxon>
        <taxon>IRL clade</taxon>
        <taxon>Trifolieae</taxon>
        <taxon>Trifolium</taxon>
    </lineage>
</organism>
<accession>A0A2K3JXF3</accession>
<name>A0A2K3JXF3_TRIPR</name>
<evidence type="ECO:0000313" key="2">
    <source>
        <dbReference type="EMBL" id="PNX58731.1"/>
    </source>
</evidence>
<gene>
    <name evidence="2" type="ORF">L195_g051060</name>
</gene>
<evidence type="ECO:0000313" key="3">
    <source>
        <dbReference type="Proteomes" id="UP000236291"/>
    </source>
</evidence>
<protein>
    <submittedName>
        <fullName evidence="2">Vacuolar-processing enzyme-like protein</fullName>
    </submittedName>
</protein>